<name>A0A2R7Y9P8_9ARCH</name>
<dbReference type="SUPFAM" id="SSF75098">
    <property type="entry name" value="Monomethylamine methyltransferase MtmB"/>
    <property type="match status" value="1"/>
</dbReference>
<accession>A0A2R7Y9P8</accession>
<dbReference type="AlphaFoldDB" id="A0A2R7Y9P8"/>
<dbReference type="EC" id="2.1.1.248" evidence="3"/>
<comment type="caution">
    <text evidence="5">The sequence shown here is derived from an EMBL/GenBank/DDBJ whole genome shotgun (WGS) entry which is preliminary data.</text>
</comment>
<evidence type="ECO:0000313" key="5">
    <source>
        <dbReference type="EMBL" id="PUA34233.1"/>
    </source>
</evidence>
<sequence>MDLLFNVLDKTLTGPPIEKREFEFKLVPKTTRDVLKEYGLEKTFDPENPINTDVKLAEKFYEAGYDLALRLGMFCPDTKRRVMFTEEEIKEALRNAPTEVTLGYGKDRVTIRSRRPEDRNPPVAEGSALGMSVSEEYFIPLCMAIAQYKVIDIILAPTLDTINGREIRARTPYESIMGMYEAKYVKEALRRVGRPGMPLHGVEGAPTEYGYFSGFLWGGFEPERTIGIALIPEPVTLSYQILHRVVVNHLVGSPLEAGHMLNIGGYFGSPEGAAVGAVAAQILQTASMFPTVVESTILDARYFANTSREALWATSTSMQARTIGNKVMNLGITSQVSGPCTDMLLYETTTIAIADSVSGVAIEIGTRPAACRYKDYGSALENKFFAEVLKSSAKNLKLTDANEIVRALLPKYEHKLKDPPKGKSFPECTDLRTLRPSKEWLEIYERVWKELEDLGLPRWE</sequence>
<comment type="pathway">
    <text evidence="1">One-carbon metabolism; methanogenesis from methylamine.</text>
</comment>
<dbReference type="GO" id="GO:0043852">
    <property type="term" value="F:monomethylamine methyltransferase activity"/>
    <property type="evidence" value="ECO:0007669"/>
    <property type="project" value="UniProtKB-EC"/>
</dbReference>
<evidence type="ECO:0000256" key="3">
    <source>
        <dbReference type="ARBA" id="ARBA00012853"/>
    </source>
</evidence>
<gene>
    <name evidence="5" type="ORF">B9J98_01185</name>
</gene>
<evidence type="ECO:0000313" key="6">
    <source>
        <dbReference type="Proteomes" id="UP000244066"/>
    </source>
</evidence>
<comment type="catalytic activity">
    <reaction evidence="4">
        <text>Co(I)-[methylamine-specific corrinoid protein] + methylamine + H(+) = methyl-Co(III)-[methylamine-specific corrinoid protein] + NH4(+)</text>
        <dbReference type="Rhea" id="RHEA:26059"/>
        <dbReference type="Rhea" id="RHEA-COMP:11120"/>
        <dbReference type="Rhea" id="RHEA-COMP:11121"/>
        <dbReference type="ChEBI" id="CHEBI:15378"/>
        <dbReference type="ChEBI" id="CHEBI:28938"/>
        <dbReference type="ChEBI" id="CHEBI:59338"/>
        <dbReference type="ChEBI" id="CHEBI:85033"/>
        <dbReference type="ChEBI" id="CHEBI:85035"/>
        <dbReference type="EC" id="2.1.1.248"/>
    </reaction>
</comment>
<dbReference type="UniPathway" id="UPA00643"/>
<proteinExistence type="inferred from homology"/>
<dbReference type="Gene3D" id="3.20.20.460">
    <property type="entry name" value="Monomethylamine methyltransferase MtmB"/>
    <property type="match status" value="1"/>
</dbReference>
<dbReference type="GO" id="GO:0032259">
    <property type="term" value="P:methylation"/>
    <property type="evidence" value="ECO:0007669"/>
    <property type="project" value="InterPro"/>
</dbReference>
<organism evidence="5 6">
    <name type="scientific">Candidatus Terraquivivens tikiterensis</name>
    <dbReference type="NCBI Taxonomy" id="1980982"/>
    <lineage>
        <taxon>Archaea</taxon>
        <taxon>Nitrososphaerota</taxon>
        <taxon>Candidatus Wolframiiraptoraceae</taxon>
        <taxon>Candidatus Terraquivivens</taxon>
    </lineage>
</organism>
<dbReference type="InterPro" id="IPR036655">
    <property type="entry name" value="MtmB_sf"/>
</dbReference>
<evidence type="ECO:0000256" key="4">
    <source>
        <dbReference type="ARBA" id="ARBA00047505"/>
    </source>
</evidence>
<evidence type="ECO:0000256" key="2">
    <source>
        <dbReference type="ARBA" id="ARBA00009675"/>
    </source>
</evidence>
<dbReference type="Pfam" id="PF05369">
    <property type="entry name" value="MtmB"/>
    <property type="match status" value="1"/>
</dbReference>
<evidence type="ECO:0000256" key="1">
    <source>
        <dbReference type="ARBA" id="ARBA00005111"/>
    </source>
</evidence>
<comment type="similarity">
    <text evidence="2">Belongs to the monomethylamine methyltransferase family.</text>
</comment>
<protein>
    <recommendedName>
        <fullName evidence="3">[methylamine--corrinoid protein] Co-methyltransferase</fullName>
        <ecNumber evidence="3">2.1.1.248</ecNumber>
    </recommendedName>
</protein>
<dbReference type="EMBL" id="NDWU01000002">
    <property type="protein sequence ID" value="PUA34233.1"/>
    <property type="molecule type" value="Genomic_DNA"/>
</dbReference>
<dbReference type="InterPro" id="IPR008031">
    <property type="entry name" value="MtmB_MeTrfase"/>
</dbReference>
<dbReference type="Proteomes" id="UP000244066">
    <property type="component" value="Unassembled WGS sequence"/>
</dbReference>
<reference evidence="5 6" key="1">
    <citation type="submission" date="2017-04" db="EMBL/GenBank/DDBJ databases">
        <title>Draft Aigarchaeota genome from a New Zealand hot spring.</title>
        <authorList>
            <person name="Reysenbach A.-L."/>
            <person name="Donaho J.A."/>
            <person name="Gerhart J."/>
            <person name="Kelley J.F."/>
            <person name="Kouba K."/>
            <person name="Podar M."/>
            <person name="Stott M."/>
        </authorList>
    </citation>
    <scope>NUCLEOTIDE SEQUENCE [LARGE SCALE GENOMIC DNA]</scope>
    <source>
        <strain evidence="5">NZ13_MG1</strain>
    </source>
</reference>